<organism evidence="1 3">
    <name type="scientific">Didymodactylos carnosus</name>
    <dbReference type="NCBI Taxonomy" id="1234261"/>
    <lineage>
        <taxon>Eukaryota</taxon>
        <taxon>Metazoa</taxon>
        <taxon>Spiralia</taxon>
        <taxon>Gnathifera</taxon>
        <taxon>Rotifera</taxon>
        <taxon>Eurotatoria</taxon>
        <taxon>Bdelloidea</taxon>
        <taxon>Philodinida</taxon>
        <taxon>Philodinidae</taxon>
        <taxon>Didymodactylos</taxon>
    </lineage>
</organism>
<gene>
    <name evidence="1" type="ORF">GPM918_LOCUS38120</name>
    <name evidence="2" type="ORF">SRO942_LOCUS38918</name>
</gene>
<feature type="non-terminal residue" evidence="1">
    <location>
        <position position="1"/>
    </location>
</feature>
<comment type="caution">
    <text evidence="1">The sequence shown here is derived from an EMBL/GenBank/DDBJ whole genome shotgun (WGS) entry which is preliminary data.</text>
</comment>
<dbReference type="Proteomes" id="UP000681722">
    <property type="component" value="Unassembled WGS sequence"/>
</dbReference>
<dbReference type="OrthoDB" id="5984028at2759"/>
<sequence length="224" mass="25809">MGYSRRRKFKGRHVSLPHDVVGPRDNSDIFLKAIETTVASACKQQQEQISGLTVELDRTKSHLNDLEQYGKRKDLLIYGIPVKNDENLYTTVMELGNALGIKLNRNDFYATHRLPAKRTGDKLKSTIIVSFVRITGHRDRHGGGCAIYVRSDFHCIRLLEFENARSEILIMRLTLGNRLSVIILHVYRPQTLTVRQIKEQLHNVLEEINKSKYKKVVATREFSH</sequence>
<dbReference type="AlphaFoldDB" id="A0A815VFC7"/>
<evidence type="ECO:0000313" key="1">
    <source>
        <dbReference type="EMBL" id="CAF1532211.1"/>
    </source>
</evidence>
<dbReference type="EMBL" id="CAJOBC010090496">
    <property type="protein sequence ID" value="CAF4391577.1"/>
    <property type="molecule type" value="Genomic_DNA"/>
</dbReference>
<name>A0A815VFC7_9BILA</name>
<evidence type="ECO:0000313" key="3">
    <source>
        <dbReference type="Proteomes" id="UP000663829"/>
    </source>
</evidence>
<proteinExistence type="predicted"/>
<dbReference type="InterPro" id="IPR036691">
    <property type="entry name" value="Endo/exonu/phosph_ase_sf"/>
</dbReference>
<dbReference type="EMBL" id="CAJNOQ010024906">
    <property type="protein sequence ID" value="CAF1532211.1"/>
    <property type="molecule type" value="Genomic_DNA"/>
</dbReference>
<reference evidence="1" key="1">
    <citation type="submission" date="2021-02" db="EMBL/GenBank/DDBJ databases">
        <authorList>
            <person name="Nowell W R."/>
        </authorList>
    </citation>
    <scope>NUCLEOTIDE SEQUENCE</scope>
</reference>
<evidence type="ECO:0000313" key="2">
    <source>
        <dbReference type="EMBL" id="CAF4391577.1"/>
    </source>
</evidence>
<dbReference type="Proteomes" id="UP000663829">
    <property type="component" value="Unassembled WGS sequence"/>
</dbReference>
<accession>A0A815VFC7</accession>
<dbReference type="Gene3D" id="3.60.10.10">
    <property type="entry name" value="Endonuclease/exonuclease/phosphatase"/>
    <property type="match status" value="1"/>
</dbReference>
<keyword evidence="3" id="KW-1185">Reference proteome</keyword>
<protein>
    <submittedName>
        <fullName evidence="1">Uncharacterized protein</fullName>
    </submittedName>
</protein>